<protein>
    <submittedName>
        <fullName evidence="1">Uncharacterized protein</fullName>
    </submittedName>
</protein>
<evidence type="ECO:0000313" key="2">
    <source>
        <dbReference type="Proteomes" id="UP001165960"/>
    </source>
</evidence>
<accession>A0ACC2RUS5</accession>
<proteinExistence type="predicted"/>
<comment type="caution">
    <text evidence="1">The sequence shown here is derived from an EMBL/GenBank/DDBJ whole genome shotgun (WGS) entry which is preliminary data.</text>
</comment>
<keyword evidence="2" id="KW-1185">Reference proteome</keyword>
<gene>
    <name evidence="1" type="ORF">DSO57_1020296</name>
</gene>
<reference evidence="1" key="1">
    <citation type="submission" date="2022-04" db="EMBL/GenBank/DDBJ databases">
        <title>Genome of the entomopathogenic fungus Entomophthora muscae.</title>
        <authorList>
            <person name="Elya C."/>
            <person name="Lovett B.R."/>
            <person name="Lee E."/>
            <person name="Macias A.M."/>
            <person name="Hajek A.E."/>
            <person name="De Bivort B.L."/>
            <person name="Kasson M.T."/>
            <person name="De Fine Licht H.H."/>
            <person name="Stajich J.E."/>
        </authorList>
    </citation>
    <scope>NUCLEOTIDE SEQUENCE</scope>
    <source>
        <strain evidence="1">Berkeley</strain>
    </source>
</reference>
<name>A0ACC2RUS5_9FUNG</name>
<dbReference type="EMBL" id="QTSX02006484">
    <property type="protein sequence ID" value="KAJ9053853.1"/>
    <property type="molecule type" value="Genomic_DNA"/>
</dbReference>
<sequence>MGGDFRVKELELKVRFKRKQRNPDLRQEGIKDPRLISGLRLPLKEKQVPNAVWWGQEDALSVISPPAAVRNIPDINQILTEGKCWEKIGKSPIKEAKFNEEFPPLFGENKNQNLEKTDFPGKRNNLASGQAPATLRQPPARPAGFRLPTPSPSGPTASSQAPCPSQSEAIISDSQSKKYLATGETARDKILPPEEGRNNISDFKNKFATNQSGASSLVTWTRPNSIQNNVPDPKITSEEDLTPNLHLAPGQHETIGSSQVFLNQPQIAGEQEFDHLPKPQLPFLLSKLLGSPIPCFFLPIENLCTGKRTINKGSHLTCLGIGGYQSGPELFGPSPEGLGQDSYYDPGQLNSSQTGPWPPLVSPHSTLTIAMYTSMYYILTYFAGSFGRYNVYAKIFRWLMTVYPIVTALTGFQFANLLPYVLQVIPTITGYYSCFPVEPDPAITFFICNFLALQQIKN</sequence>
<dbReference type="Proteomes" id="UP001165960">
    <property type="component" value="Unassembled WGS sequence"/>
</dbReference>
<evidence type="ECO:0000313" key="1">
    <source>
        <dbReference type="EMBL" id="KAJ9053853.1"/>
    </source>
</evidence>
<organism evidence="1 2">
    <name type="scientific">Entomophthora muscae</name>
    <dbReference type="NCBI Taxonomy" id="34485"/>
    <lineage>
        <taxon>Eukaryota</taxon>
        <taxon>Fungi</taxon>
        <taxon>Fungi incertae sedis</taxon>
        <taxon>Zoopagomycota</taxon>
        <taxon>Entomophthoromycotina</taxon>
        <taxon>Entomophthoromycetes</taxon>
        <taxon>Entomophthorales</taxon>
        <taxon>Entomophthoraceae</taxon>
        <taxon>Entomophthora</taxon>
    </lineage>
</organism>